<proteinExistence type="predicted"/>
<gene>
    <name evidence="1" type="ORF">DARMORV10_A01P18830.1</name>
</gene>
<dbReference type="AlphaFoldDB" id="A0A816XSM4"/>
<evidence type="ECO:0000313" key="1">
    <source>
        <dbReference type="EMBL" id="CAF2150308.1"/>
    </source>
</evidence>
<accession>A0A816XSM4</accession>
<protein>
    <submittedName>
        <fullName evidence="1">(rape) hypothetical protein</fullName>
    </submittedName>
</protein>
<dbReference type="Proteomes" id="UP001295469">
    <property type="component" value="Chromosome A01"/>
</dbReference>
<dbReference type="EMBL" id="HG994355">
    <property type="protein sequence ID" value="CAF2150308.1"/>
    <property type="molecule type" value="Genomic_DNA"/>
</dbReference>
<organism evidence="1">
    <name type="scientific">Brassica napus</name>
    <name type="common">Rape</name>
    <dbReference type="NCBI Taxonomy" id="3708"/>
    <lineage>
        <taxon>Eukaryota</taxon>
        <taxon>Viridiplantae</taxon>
        <taxon>Streptophyta</taxon>
        <taxon>Embryophyta</taxon>
        <taxon>Tracheophyta</taxon>
        <taxon>Spermatophyta</taxon>
        <taxon>Magnoliopsida</taxon>
        <taxon>eudicotyledons</taxon>
        <taxon>Gunneridae</taxon>
        <taxon>Pentapetalae</taxon>
        <taxon>rosids</taxon>
        <taxon>malvids</taxon>
        <taxon>Brassicales</taxon>
        <taxon>Brassicaceae</taxon>
        <taxon>Brassiceae</taxon>
        <taxon>Brassica</taxon>
    </lineage>
</organism>
<reference evidence="1" key="1">
    <citation type="submission" date="2021-01" db="EMBL/GenBank/DDBJ databases">
        <authorList>
            <consortium name="Genoscope - CEA"/>
            <person name="William W."/>
        </authorList>
    </citation>
    <scope>NUCLEOTIDE SEQUENCE</scope>
</reference>
<sequence length="40" mass="4535">MNKAVKSVRCWRSDGRKRCSTPLLFYLEIPASMCELNSSG</sequence>
<name>A0A816XSM4_BRANA</name>